<dbReference type="InParanoid" id="B4N536"/>
<reference evidence="3 4" key="1">
    <citation type="journal article" date="2007" name="Nature">
        <title>Evolution of genes and genomes on the Drosophila phylogeny.</title>
        <authorList>
            <consortium name="Drosophila 12 Genomes Consortium"/>
            <person name="Clark A.G."/>
            <person name="Eisen M.B."/>
            <person name="Smith D.R."/>
            <person name="Bergman C.M."/>
            <person name="Oliver B."/>
            <person name="Markow T.A."/>
            <person name="Kaufman T.C."/>
            <person name="Kellis M."/>
            <person name="Gelbart W."/>
            <person name="Iyer V.N."/>
            <person name="Pollard D.A."/>
            <person name="Sackton T.B."/>
            <person name="Larracuente A.M."/>
            <person name="Singh N.D."/>
            <person name="Abad J.P."/>
            <person name="Abt D.N."/>
            <person name="Adryan B."/>
            <person name="Aguade M."/>
            <person name="Akashi H."/>
            <person name="Anderson W.W."/>
            <person name="Aquadro C.F."/>
            <person name="Ardell D.H."/>
            <person name="Arguello R."/>
            <person name="Artieri C.G."/>
            <person name="Barbash D.A."/>
            <person name="Barker D."/>
            <person name="Barsanti P."/>
            <person name="Batterham P."/>
            <person name="Batzoglou S."/>
            <person name="Begun D."/>
            <person name="Bhutkar A."/>
            <person name="Blanco E."/>
            <person name="Bosak S.A."/>
            <person name="Bradley R.K."/>
            <person name="Brand A.D."/>
            <person name="Brent M.R."/>
            <person name="Brooks A.N."/>
            <person name="Brown R.H."/>
            <person name="Butlin R.K."/>
            <person name="Caggese C."/>
            <person name="Calvi B.R."/>
            <person name="Bernardo de Carvalho A."/>
            <person name="Caspi A."/>
            <person name="Castrezana S."/>
            <person name="Celniker S.E."/>
            <person name="Chang J.L."/>
            <person name="Chapple C."/>
            <person name="Chatterji S."/>
            <person name="Chinwalla A."/>
            <person name="Civetta A."/>
            <person name="Clifton S.W."/>
            <person name="Comeron J.M."/>
            <person name="Costello J.C."/>
            <person name="Coyne J.A."/>
            <person name="Daub J."/>
            <person name="David R.G."/>
            <person name="Delcher A.L."/>
            <person name="Delehaunty K."/>
            <person name="Do C.B."/>
            <person name="Ebling H."/>
            <person name="Edwards K."/>
            <person name="Eickbush T."/>
            <person name="Evans J.D."/>
            <person name="Filipski A."/>
            <person name="Findeiss S."/>
            <person name="Freyhult E."/>
            <person name="Fulton L."/>
            <person name="Fulton R."/>
            <person name="Garcia A.C."/>
            <person name="Gardiner A."/>
            <person name="Garfield D.A."/>
            <person name="Garvin B.E."/>
            <person name="Gibson G."/>
            <person name="Gilbert D."/>
            <person name="Gnerre S."/>
            <person name="Godfrey J."/>
            <person name="Good R."/>
            <person name="Gotea V."/>
            <person name="Gravely B."/>
            <person name="Greenberg A.J."/>
            <person name="Griffiths-Jones S."/>
            <person name="Gross S."/>
            <person name="Guigo R."/>
            <person name="Gustafson E.A."/>
            <person name="Haerty W."/>
            <person name="Hahn M.W."/>
            <person name="Halligan D.L."/>
            <person name="Halpern A.L."/>
            <person name="Halter G.M."/>
            <person name="Han M.V."/>
            <person name="Heger A."/>
            <person name="Hillier L."/>
            <person name="Hinrichs A.S."/>
            <person name="Holmes I."/>
            <person name="Hoskins R.A."/>
            <person name="Hubisz M.J."/>
            <person name="Hultmark D."/>
            <person name="Huntley M.A."/>
            <person name="Jaffe D.B."/>
            <person name="Jagadeeshan S."/>
            <person name="Jeck W.R."/>
            <person name="Johnson J."/>
            <person name="Jones C.D."/>
            <person name="Jordan W.C."/>
            <person name="Karpen G.H."/>
            <person name="Kataoka E."/>
            <person name="Keightley P.D."/>
            <person name="Kheradpour P."/>
            <person name="Kirkness E.F."/>
            <person name="Koerich L.B."/>
            <person name="Kristiansen K."/>
            <person name="Kudrna D."/>
            <person name="Kulathinal R.J."/>
            <person name="Kumar S."/>
            <person name="Kwok R."/>
            <person name="Lander E."/>
            <person name="Langley C.H."/>
            <person name="Lapoint R."/>
            <person name="Lazzaro B.P."/>
            <person name="Lee S.J."/>
            <person name="Levesque L."/>
            <person name="Li R."/>
            <person name="Lin C.F."/>
            <person name="Lin M.F."/>
            <person name="Lindblad-Toh K."/>
            <person name="Llopart A."/>
            <person name="Long M."/>
            <person name="Low L."/>
            <person name="Lozovsky E."/>
            <person name="Lu J."/>
            <person name="Luo M."/>
            <person name="Machado C.A."/>
            <person name="Makalowski W."/>
            <person name="Marzo M."/>
            <person name="Matsuda M."/>
            <person name="Matzkin L."/>
            <person name="McAllister B."/>
            <person name="McBride C.S."/>
            <person name="McKernan B."/>
            <person name="McKernan K."/>
            <person name="Mendez-Lago M."/>
            <person name="Minx P."/>
            <person name="Mollenhauer M.U."/>
            <person name="Montooth K."/>
            <person name="Mount S.M."/>
            <person name="Mu X."/>
            <person name="Myers E."/>
            <person name="Negre B."/>
            <person name="Newfeld S."/>
            <person name="Nielsen R."/>
            <person name="Noor M.A."/>
            <person name="O'Grady P."/>
            <person name="Pachter L."/>
            <person name="Papaceit M."/>
            <person name="Parisi M.J."/>
            <person name="Parisi M."/>
            <person name="Parts L."/>
            <person name="Pedersen J.S."/>
            <person name="Pesole G."/>
            <person name="Phillippy A.M."/>
            <person name="Ponting C.P."/>
            <person name="Pop M."/>
            <person name="Porcelli D."/>
            <person name="Powell J.R."/>
            <person name="Prohaska S."/>
            <person name="Pruitt K."/>
            <person name="Puig M."/>
            <person name="Quesneville H."/>
            <person name="Ram K.R."/>
            <person name="Rand D."/>
            <person name="Rasmussen M.D."/>
            <person name="Reed L.K."/>
            <person name="Reenan R."/>
            <person name="Reily A."/>
            <person name="Remington K.A."/>
            <person name="Rieger T.T."/>
            <person name="Ritchie M.G."/>
            <person name="Robin C."/>
            <person name="Rogers Y.H."/>
            <person name="Rohde C."/>
            <person name="Rozas J."/>
            <person name="Rubenfield M.J."/>
            <person name="Ruiz A."/>
            <person name="Russo S."/>
            <person name="Salzberg S.L."/>
            <person name="Sanchez-Gracia A."/>
            <person name="Saranga D.J."/>
            <person name="Sato H."/>
            <person name="Schaeffer S.W."/>
            <person name="Schatz M.C."/>
            <person name="Schlenke T."/>
            <person name="Schwartz R."/>
            <person name="Segarra C."/>
            <person name="Singh R.S."/>
            <person name="Sirot L."/>
            <person name="Sirota M."/>
            <person name="Sisneros N.B."/>
            <person name="Smith C.D."/>
            <person name="Smith T.F."/>
            <person name="Spieth J."/>
            <person name="Stage D.E."/>
            <person name="Stark A."/>
            <person name="Stephan W."/>
            <person name="Strausberg R.L."/>
            <person name="Strempel S."/>
            <person name="Sturgill D."/>
            <person name="Sutton G."/>
            <person name="Sutton G.G."/>
            <person name="Tao W."/>
            <person name="Teichmann S."/>
            <person name="Tobari Y.N."/>
            <person name="Tomimura Y."/>
            <person name="Tsolas J.M."/>
            <person name="Valente V.L."/>
            <person name="Venter E."/>
            <person name="Venter J.C."/>
            <person name="Vicario S."/>
            <person name="Vieira F.G."/>
            <person name="Vilella A.J."/>
            <person name="Villasante A."/>
            <person name="Walenz B."/>
            <person name="Wang J."/>
            <person name="Wasserman M."/>
            <person name="Watts T."/>
            <person name="Wilson D."/>
            <person name="Wilson R.K."/>
            <person name="Wing R.A."/>
            <person name="Wolfner M.F."/>
            <person name="Wong A."/>
            <person name="Wong G.K."/>
            <person name="Wu C.I."/>
            <person name="Wu G."/>
            <person name="Yamamoto D."/>
            <person name="Yang H.P."/>
            <person name="Yang S.P."/>
            <person name="Yorke J.A."/>
            <person name="Yoshida K."/>
            <person name="Zdobnov E."/>
            <person name="Zhang P."/>
            <person name="Zhang Y."/>
            <person name="Zimin A.V."/>
            <person name="Baldwin J."/>
            <person name="Abdouelleil A."/>
            <person name="Abdulkadir J."/>
            <person name="Abebe A."/>
            <person name="Abera B."/>
            <person name="Abreu J."/>
            <person name="Acer S.C."/>
            <person name="Aftuck L."/>
            <person name="Alexander A."/>
            <person name="An P."/>
            <person name="Anderson E."/>
            <person name="Anderson S."/>
            <person name="Arachi H."/>
            <person name="Azer M."/>
            <person name="Bachantsang P."/>
            <person name="Barry A."/>
            <person name="Bayul T."/>
            <person name="Berlin A."/>
            <person name="Bessette D."/>
            <person name="Bloom T."/>
            <person name="Blye J."/>
            <person name="Boguslavskiy L."/>
            <person name="Bonnet C."/>
            <person name="Boukhgalter B."/>
            <person name="Bourzgui I."/>
            <person name="Brown A."/>
            <person name="Cahill P."/>
            <person name="Channer S."/>
            <person name="Cheshatsang Y."/>
            <person name="Chuda L."/>
            <person name="Citroen M."/>
            <person name="Collymore A."/>
            <person name="Cooke P."/>
            <person name="Costello M."/>
            <person name="D'Aco K."/>
            <person name="Daza R."/>
            <person name="De Haan G."/>
            <person name="DeGray S."/>
            <person name="DeMaso C."/>
            <person name="Dhargay N."/>
            <person name="Dooley K."/>
            <person name="Dooley E."/>
            <person name="Doricent M."/>
            <person name="Dorje P."/>
            <person name="Dorjee K."/>
            <person name="Dupes A."/>
            <person name="Elong R."/>
            <person name="Falk J."/>
            <person name="Farina A."/>
            <person name="Faro S."/>
            <person name="Ferguson D."/>
            <person name="Fisher S."/>
            <person name="Foley C.D."/>
            <person name="Franke A."/>
            <person name="Friedrich D."/>
            <person name="Gadbois L."/>
            <person name="Gearin G."/>
            <person name="Gearin C.R."/>
            <person name="Giannoukos G."/>
            <person name="Goode T."/>
            <person name="Graham J."/>
            <person name="Grandbois E."/>
            <person name="Grewal S."/>
            <person name="Gyaltsen K."/>
            <person name="Hafez N."/>
            <person name="Hagos B."/>
            <person name="Hall J."/>
            <person name="Henson C."/>
            <person name="Hollinger A."/>
            <person name="Honan T."/>
            <person name="Huard M.D."/>
            <person name="Hughes L."/>
            <person name="Hurhula B."/>
            <person name="Husby M.E."/>
            <person name="Kamat A."/>
            <person name="Kanga B."/>
            <person name="Kashin S."/>
            <person name="Khazanovich D."/>
            <person name="Kisner P."/>
            <person name="Lance K."/>
            <person name="Lara M."/>
            <person name="Lee W."/>
            <person name="Lennon N."/>
            <person name="Letendre F."/>
            <person name="LeVine R."/>
            <person name="Lipovsky A."/>
            <person name="Liu X."/>
            <person name="Liu J."/>
            <person name="Liu S."/>
            <person name="Lokyitsang T."/>
            <person name="Lokyitsang Y."/>
            <person name="Lubonja R."/>
            <person name="Lui A."/>
            <person name="MacDonald P."/>
            <person name="Magnisalis V."/>
            <person name="Maru K."/>
            <person name="Matthews C."/>
            <person name="McCusker W."/>
            <person name="McDonough S."/>
            <person name="Mehta T."/>
            <person name="Meldrim J."/>
            <person name="Meneus L."/>
            <person name="Mihai O."/>
            <person name="Mihalev A."/>
            <person name="Mihova T."/>
            <person name="Mittelman R."/>
            <person name="Mlenga V."/>
            <person name="Montmayeur A."/>
            <person name="Mulrain L."/>
            <person name="Navidi A."/>
            <person name="Naylor J."/>
            <person name="Negash T."/>
            <person name="Nguyen T."/>
            <person name="Nguyen N."/>
            <person name="Nicol R."/>
            <person name="Norbu C."/>
            <person name="Norbu N."/>
            <person name="Novod N."/>
            <person name="O'Neill B."/>
            <person name="Osman S."/>
            <person name="Markiewicz E."/>
            <person name="Oyono O.L."/>
            <person name="Patti C."/>
            <person name="Phunkhang P."/>
            <person name="Pierre F."/>
            <person name="Priest M."/>
            <person name="Raghuraman S."/>
            <person name="Rege F."/>
            <person name="Reyes R."/>
            <person name="Rise C."/>
            <person name="Rogov P."/>
            <person name="Ross K."/>
            <person name="Ryan E."/>
            <person name="Settipalli S."/>
            <person name="Shea T."/>
            <person name="Sherpa N."/>
            <person name="Shi L."/>
            <person name="Shih D."/>
            <person name="Sparrow T."/>
            <person name="Spaulding J."/>
            <person name="Stalker J."/>
            <person name="Stange-Thomann N."/>
            <person name="Stavropoulos S."/>
            <person name="Stone C."/>
            <person name="Strader C."/>
            <person name="Tesfaye S."/>
            <person name="Thomson T."/>
            <person name="Thoulutsang Y."/>
            <person name="Thoulutsang D."/>
            <person name="Topham K."/>
            <person name="Topping I."/>
            <person name="Tsamla T."/>
            <person name="Vassiliev H."/>
            <person name="Vo A."/>
            <person name="Wangchuk T."/>
            <person name="Wangdi T."/>
            <person name="Weiand M."/>
            <person name="Wilkinson J."/>
            <person name="Wilson A."/>
            <person name="Yadav S."/>
            <person name="Young G."/>
            <person name="Yu Q."/>
            <person name="Zembek L."/>
            <person name="Zhong D."/>
            <person name="Zimmer A."/>
            <person name="Zwirko Z."/>
            <person name="Jaffe D.B."/>
            <person name="Alvarez P."/>
            <person name="Brockman W."/>
            <person name="Butler J."/>
            <person name="Chin C."/>
            <person name="Gnerre S."/>
            <person name="Grabherr M."/>
            <person name="Kleber M."/>
            <person name="Mauceli E."/>
            <person name="MacCallum I."/>
        </authorList>
    </citation>
    <scope>NUCLEOTIDE SEQUENCE [LARGE SCALE GENOMIC DNA]</scope>
    <source>
        <strain evidence="4">Tucson 14030-0811.24</strain>
    </source>
</reference>
<sequence>MELNIVVVALLISVLALAHSTVGQQQRQRPFYPAAGAAKPLRQLPLVAQPSRSYGPPAAVPAPAPAPVPAQPKPARLVANSEAQEDIDDAVEQVPVTNKATQPAPAAPPSAIVQPTIAYYPAQLGGFIQPTAFARITAAPVPLQTSPYIARYPYYAAYFG</sequence>
<dbReference type="EMBL" id="CH964101">
    <property type="protein sequence ID" value="EDW79475.1"/>
    <property type="molecule type" value="Genomic_DNA"/>
</dbReference>
<evidence type="ECO:0000256" key="1">
    <source>
        <dbReference type="SAM" id="MobiDB-lite"/>
    </source>
</evidence>
<dbReference type="KEGG" id="dwi:6645699"/>
<dbReference type="HOGENOM" id="CLU_125153_0_0_1"/>
<dbReference type="OrthoDB" id="7862125at2759"/>
<dbReference type="OMA" id="GYKPARQ"/>
<protein>
    <submittedName>
        <fullName evidence="3">GK20392</fullName>
    </submittedName>
</protein>
<evidence type="ECO:0000256" key="2">
    <source>
        <dbReference type="SAM" id="SignalP"/>
    </source>
</evidence>
<proteinExistence type="predicted"/>
<keyword evidence="2" id="KW-0732">Signal</keyword>
<dbReference type="Proteomes" id="UP000007798">
    <property type="component" value="Unassembled WGS sequence"/>
</dbReference>
<organism evidence="4">
    <name type="scientific">Drosophila willistoni</name>
    <name type="common">Fruit fly</name>
    <dbReference type="NCBI Taxonomy" id="7260"/>
    <lineage>
        <taxon>Eukaryota</taxon>
        <taxon>Metazoa</taxon>
        <taxon>Ecdysozoa</taxon>
        <taxon>Arthropoda</taxon>
        <taxon>Hexapoda</taxon>
        <taxon>Insecta</taxon>
        <taxon>Pterygota</taxon>
        <taxon>Neoptera</taxon>
        <taxon>Endopterygota</taxon>
        <taxon>Diptera</taxon>
        <taxon>Brachycera</taxon>
        <taxon>Muscomorpha</taxon>
        <taxon>Ephydroidea</taxon>
        <taxon>Drosophilidae</taxon>
        <taxon>Drosophila</taxon>
        <taxon>Sophophora</taxon>
    </lineage>
</organism>
<gene>
    <name evidence="3" type="primary">Dwil\GK20392</name>
    <name evidence="3" type="ORF">Dwil_GK20392</name>
</gene>
<accession>B4N536</accession>
<evidence type="ECO:0000313" key="3">
    <source>
        <dbReference type="EMBL" id="EDW79475.1"/>
    </source>
</evidence>
<evidence type="ECO:0000313" key="4">
    <source>
        <dbReference type="Proteomes" id="UP000007798"/>
    </source>
</evidence>
<feature type="signal peptide" evidence="2">
    <location>
        <begin position="1"/>
        <end position="18"/>
    </location>
</feature>
<dbReference type="AlphaFoldDB" id="B4N536"/>
<feature type="chain" id="PRO_5002819210" evidence="2">
    <location>
        <begin position="19"/>
        <end position="160"/>
    </location>
</feature>
<keyword evidence="4" id="KW-1185">Reference proteome</keyword>
<feature type="compositionally biased region" description="Pro residues" evidence="1">
    <location>
        <begin position="58"/>
        <end position="72"/>
    </location>
</feature>
<dbReference type="PhylomeDB" id="B4N536"/>
<feature type="region of interest" description="Disordered" evidence="1">
    <location>
        <begin position="52"/>
        <end position="80"/>
    </location>
</feature>
<name>B4N536_DROWI</name>